<feature type="active site" evidence="10 12">
    <location>
        <position position="581"/>
    </location>
</feature>
<keyword evidence="13" id="KW-0670">Pyruvate</keyword>
<evidence type="ECO:0000256" key="1">
    <source>
        <dbReference type="ARBA" id="ARBA00001946"/>
    </source>
</evidence>
<dbReference type="PANTHER" id="PTHR30523:SF6">
    <property type="entry name" value="PHOSPHOENOLPYRUVATE CARBOXYLASE"/>
    <property type="match status" value="1"/>
</dbReference>
<dbReference type="GO" id="GO:0008964">
    <property type="term" value="F:phosphoenolpyruvate carboxylase activity"/>
    <property type="evidence" value="ECO:0007669"/>
    <property type="project" value="UniProtKB-UniRule"/>
</dbReference>
<evidence type="ECO:0000313" key="13">
    <source>
        <dbReference type="EMBL" id="QGU07477.1"/>
    </source>
</evidence>
<dbReference type="GO" id="GO:0006099">
    <property type="term" value="P:tricarboxylic acid cycle"/>
    <property type="evidence" value="ECO:0007669"/>
    <property type="project" value="InterPro"/>
</dbReference>
<evidence type="ECO:0000256" key="9">
    <source>
        <dbReference type="ARBA" id="ARBA00048995"/>
    </source>
</evidence>
<dbReference type="NCBIfam" id="NF000584">
    <property type="entry name" value="PRK00009.1"/>
    <property type="match status" value="1"/>
</dbReference>
<evidence type="ECO:0000256" key="2">
    <source>
        <dbReference type="ARBA" id="ARBA00003670"/>
    </source>
</evidence>
<evidence type="ECO:0000256" key="3">
    <source>
        <dbReference type="ARBA" id="ARBA00008346"/>
    </source>
</evidence>
<gene>
    <name evidence="10 13" type="primary">ppc</name>
    <name evidence="13" type="ORF">COCCU_07720</name>
</gene>
<accession>A0A6B8W667</accession>
<dbReference type="InterPro" id="IPR015813">
    <property type="entry name" value="Pyrv/PenolPyrv_kinase-like_dom"/>
</dbReference>
<keyword evidence="8 10" id="KW-0120">Carbon dioxide fixation</keyword>
<dbReference type="PANTHER" id="PTHR30523">
    <property type="entry name" value="PHOSPHOENOLPYRUVATE CARBOXYLASE"/>
    <property type="match status" value="1"/>
</dbReference>
<dbReference type="GO" id="GO:0015977">
    <property type="term" value="P:carbon fixation"/>
    <property type="evidence" value="ECO:0007669"/>
    <property type="project" value="UniProtKB-UniRule"/>
</dbReference>
<evidence type="ECO:0000256" key="11">
    <source>
        <dbReference type="PROSITE-ProRule" id="PRU10111"/>
    </source>
</evidence>
<keyword evidence="14" id="KW-1185">Reference proteome</keyword>
<organism evidence="13 14">
    <name type="scientific">Corynebacterium occultum</name>
    <dbReference type="NCBI Taxonomy" id="2675219"/>
    <lineage>
        <taxon>Bacteria</taxon>
        <taxon>Bacillati</taxon>
        <taxon>Actinomycetota</taxon>
        <taxon>Actinomycetes</taxon>
        <taxon>Mycobacteriales</taxon>
        <taxon>Corynebacteriaceae</taxon>
        <taxon>Corynebacterium</taxon>
    </lineage>
</organism>
<dbReference type="Gene3D" id="1.20.1440.90">
    <property type="entry name" value="Phosphoenolpyruvate/pyruvate domain"/>
    <property type="match status" value="1"/>
</dbReference>
<dbReference type="Pfam" id="PF00311">
    <property type="entry name" value="PEPcase"/>
    <property type="match status" value="1"/>
</dbReference>
<dbReference type="PRINTS" id="PR00150">
    <property type="entry name" value="PEPCARBXLASE"/>
</dbReference>
<keyword evidence="7 10" id="KW-0456">Lyase</keyword>
<evidence type="ECO:0000256" key="6">
    <source>
        <dbReference type="ARBA" id="ARBA00022842"/>
    </source>
</evidence>
<evidence type="ECO:0000256" key="4">
    <source>
        <dbReference type="ARBA" id="ARBA00012305"/>
    </source>
</evidence>
<comment type="cofactor">
    <cofactor evidence="1 10">
        <name>Mg(2+)</name>
        <dbReference type="ChEBI" id="CHEBI:18420"/>
    </cofactor>
</comment>
<dbReference type="HAMAP" id="MF_00595">
    <property type="entry name" value="PEPcase_type1"/>
    <property type="match status" value="1"/>
</dbReference>
<dbReference type="InterPro" id="IPR021135">
    <property type="entry name" value="PEP_COase"/>
</dbReference>
<proteinExistence type="inferred from homology"/>
<dbReference type="Proteomes" id="UP000424462">
    <property type="component" value="Chromosome"/>
</dbReference>
<dbReference type="InterPro" id="IPR022805">
    <property type="entry name" value="PEP_COase_bac/pln-type"/>
</dbReference>
<evidence type="ECO:0000256" key="5">
    <source>
        <dbReference type="ARBA" id="ARBA00022419"/>
    </source>
</evidence>
<dbReference type="RefSeq" id="WP_156230969.1">
    <property type="nucleotide sequence ID" value="NZ_CP046455.1"/>
</dbReference>
<reference evidence="13 14" key="1">
    <citation type="submission" date="2019-11" db="EMBL/GenBank/DDBJ databases">
        <title>Complete genome sequence of Corynebacterium kalinowskii 1959, a novel Corynebacterium species isolated from soil of a small paddock in Vilsendorf, Germany.</title>
        <authorList>
            <person name="Schaffert L."/>
            <person name="Ruwe M."/>
            <person name="Milse J."/>
            <person name="Hanuschka K."/>
            <person name="Ortseifen V."/>
            <person name="Droste J."/>
            <person name="Brandt D."/>
            <person name="Schlueter L."/>
            <person name="Kutter Y."/>
            <person name="Vinke S."/>
            <person name="Viehoefer P."/>
            <person name="Jacob L."/>
            <person name="Luebke N.-C."/>
            <person name="Schulte-Berndt E."/>
            <person name="Hain C."/>
            <person name="Linder M."/>
            <person name="Schmidt P."/>
            <person name="Wollenschlaeger L."/>
            <person name="Luttermann T."/>
            <person name="Thieme E."/>
            <person name="Hassa J."/>
            <person name="Haak M."/>
            <person name="Wittchen M."/>
            <person name="Mentz A."/>
            <person name="Persicke M."/>
            <person name="Busche T."/>
            <person name="Ruckert C."/>
        </authorList>
    </citation>
    <scope>NUCLEOTIDE SEQUENCE [LARGE SCALE GENOMIC DNA]</scope>
    <source>
        <strain evidence="13 14">2039</strain>
    </source>
</reference>
<comment type="similarity">
    <text evidence="3 10">Belongs to the PEPCase type 1 family.</text>
</comment>
<dbReference type="EMBL" id="CP046455">
    <property type="protein sequence ID" value="QGU07477.1"/>
    <property type="molecule type" value="Genomic_DNA"/>
</dbReference>
<dbReference type="InterPro" id="IPR033129">
    <property type="entry name" value="PEPCASE_His_AS"/>
</dbReference>
<comment type="catalytic activity">
    <reaction evidence="9 10">
        <text>oxaloacetate + phosphate = phosphoenolpyruvate + hydrogencarbonate</text>
        <dbReference type="Rhea" id="RHEA:28370"/>
        <dbReference type="ChEBI" id="CHEBI:16452"/>
        <dbReference type="ChEBI" id="CHEBI:17544"/>
        <dbReference type="ChEBI" id="CHEBI:43474"/>
        <dbReference type="ChEBI" id="CHEBI:58702"/>
        <dbReference type="EC" id="4.1.1.31"/>
    </reaction>
</comment>
<dbReference type="EC" id="4.1.1.31" evidence="4 10"/>
<evidence type="ECO:0000256" key="7">
    <source>
        <dbReference type="ARBA" id="ARBA00023239"/>
    </source>
</evidence>
<dbReference type="PROSITE" id="PS00781">
    <property type="entry name" value="PEPCASE_1"/>
    <property type="match status" value="1"/>
</dbReference>
<evidence type="ECO:0000256" key="10">
    <source>
        <dbReference type="HAMAP-Rule" id="MF_00595"/>
    </source>
</evidence>
<comment type="function">
    <text evidence="2 10">Forms oxaloacetate, a four-carbon dicarboxylic acid source for the tricarboxylic acid cycle.</text>
</comment>
<evidence type="ECO:0000313" key="14">
    <source>
        <dbReference type="Proteomes" id="UP000424462"/>
    </source>
</evidence>
<name>A0A6B8W667_9CORY</name>
<dbReference type="PROSITE" id="PS00393">
    <property type="entry name" value="PEPCASE_2"/>
    <property type="match status" value="1"/>
</dbReference>
<dbReference type="SUPFAM" id="SSF51621">
    <property type="entry name" value="Phosphoenolpyruvate/pyruvate domain"/>
    <property type="match status" value="1"/>
</dbReference>
<comment type="subunit">
    <text evidence="10">Homotetramer.</text>
</comment>
<keyword evidence="6 10" id="KW-0460">Magnesium</keyword>
<evidence type="ECO:0000256" key="12">
    <source>
        <dbReference type="PROSITE-ProRule" id="PRU10112"/>
    </source>
</evidence>
<sequence length="921" mass="102803">MHAPDHLQEDIRYLGRALGHVIAEQEGQEVFDLVEGARQTAFEIARGEAGMDALVSMFRNIDPRRTTPIIRAFSHFALMTNLAEDLHDESSRERALDAGEPAPDSTLEATWAKLEGAQVTAAEVAEVLSRALVAPVLTAHPTETRRRTVFDVQQKISELMAERHRLIEAPENARTQSRMEELDRQIHRRMTILWQTALIRVSRPRIEDEIEVGLRYYKLSLLEEIPAINQNVSQAISRVYGAESATPAILRPGSWIGGDHDGNPFVTADTLRYATTRASATALKYYVNQLHALEHELSLSDRLSDVTVELVALATRGQNDEPSRVDEPYRRAVHGMRGRMCATVAKLIDPAAVEGTWHQKFAPYSSAEEFAADLAVIDESLRFSHDEIIAEDRVATIRVALDTFGFHLYSMDLRQNSESFEQVVTELFGVAQVHSDYASLNEEEKVQLLIAELHTPRPLVPRGYRDFTEAVQREIDIFVEAAAANAKFGPEMIPHCIISMAESVSDILEPMVLLKEVGLIQAAGDNPRGEVDVIPLFETIGDLQAGADILRQLWQLPLYRSYLAQRGDTQEVMLGYSDSNKDGGYFAANWALYAAERELVEAGSENEISLRLFHGRGGTVGRGGGPSYEAILAQPKGAVTGSVRITEQGEIISAKYGSRDTARRNLEALVSATLEASLLTVDDLSNPERAYEIMAELAELSQQKYSSLVHEDPGFIPYFTQSTPLQEIGSLNIGSRPTSRKQTEGVEDLRAIPWVLSWSQSRVMLPGWFGVGSAISQWIGEGEQAESRIAELRRLYEIWPFFDSVMSNMAQVMSKAEMRLAELYAQLVDDSDTSQRIHRLIAEEFELSREMFFKITGSEHLLADNPMLARSVRTRFPYLLPLNVIQVELLRRYRAGDERDAVSRGIQLTMNGLATALRNSG</sequence>
<dbReference type="KEGG" id="cok:COCCU_07720"/>
<feature type="active site" evidence="10 11">
    <location>
        <position position="140"/>
    </location>
</feature>
<protein>
    <recommendedName>
        <fullName evidence="5 10">Phosphoenolpyruvate carboxylase</fullName>
        <shortName evidence="10">PEPC</shortName>
        <shortName evidence="10">PEPCase</shortName>
        <ecNumber evidence="4 10">4.1.1.31</ecNumber>
    </recommendedName>
</protein>
<dbReference type="GO" id="GO:0006107">
    <property type="term" value="P:oxaloacetate metabolic process"/>
    <property type="evidence" value="ECO:0007669"/>
    <property type="project" value="UniProtKB-UniRule"/>
</dbReference>
<dbReference type="GO" id="GO:0005829">
    <property type="term" value="C:cytosol"/>
    <property type="evidence" value="ECO:0007669"/>
    <property type="project" value="TreeGrafter"/>
</dbReference>
<dbReference type="InterPro" id="IPR018129">
    <property type="entry name" value="PEP_COase_Lys_AS"/>
</dbReference>
<dbReference type="GO" id="GO:0000287">
    <property type="term" value="F:magnesium ion binding"/>
    <property type="evidence" value="ECO:0007669"/>
    <property type="project" value="UniProtKB-UniRule"/>
</dbReference>
<evidence type="ECO:0000256" key="8">
    <source>
        <dbReference type="ARBA" id="ARBA00023300"/>
    </source>
</evidence>
<dbReference type="AlphaFoldDB" id="A0A6B8W667"/>